<dbReference type="Gene3D" id="3.40.50.1820">
    <property type="entry name" value="alpha/beta hydrolase"/>
    <property type="match status" value="1"/>
</dbReference>
<protein>
    <submittedName>
        <fullName evidence="2">Alpha/beta hydrolase</fullName>
    </submittedName>
</protein>
<dbReference type="Proteomes" id="UP000266016">
    <property type="component" value="Unassembled WGS sequence"/>
</dbReference>
<gene>
    <name evidence="2" type="ORF">D1953_09465</name>
</gene>
<name>A0A398B9P5_9BACI</name>
<dbReference type="FunFam" id="3.40.50.1820:FF:000154">
    <property type="entry name" value="Alpha/beta hydrolase"/>
    <property type="match status" value="1"/>
</dbReference>
<dbReference type="RefSeq" id="WP_119116937.1">
    <property type="nucleotide sequence ID" value="NZ_QWVS01000015.1"/>
</dbReference>
<feature type="domain" description="Serine aminopeptidase S33" evidence="1">
    <location>
        <begin position="9"/>
        <end position="244"/>
    </location>
</feature>
<dbReference type="InterPro" id="IPR000073">
    <property type="entry name" value="AB_hydrolase_1"/>
</dbReference>
<dbReference type="PRINTS" id="PR00111">
    <property type="entry name" value="ABHYDROLASE"/>
</dbReference>
<proteinExistence type="predicted"/>
<evidence type="ECO:0000313" key="3">
    <source>
        <dbReference type="Proteomes" id="UP000266016"/>
    </source>
</evidence>
<sequence length="267" mass="30703">MWKWEAEGAAKAVIVIIHGAMEHHGRYKWLVQMWRSSGYHVVMGDLPGQGITSRASRGHIDSFDEYLDEVKIWIEAAYEYSLPVFLLGHSMGGLVAIRLLQEEEWDIAGVILSSPCLGLKKQPPKMMKAISPGLNIVFPTYKVDSGLSPELVTRNPEVRESDLNDSLYVTKISVRWYSELTQSMKDAFEEIPDLQDVPLLVMQGGDDQVVDKKMVREWFNYTLQSEKQFKEWPNLYHEIFNEPEREDVFNYALGFVETRLKILGYVV</sequence>
<dbReference type="EMBL" id="QWVS01000015">
    <property type="protein sequence ID" value="RID86547.1"/>
    <property type="molecule type" value="Genomic_DNA"/>
</dbReference>
<accession>A0A398B9P5</accession>
<dbReference type="SUPFAM" id="SSF53474">
    <property type="entry name" value="alpha/beta-Hydrolases"/>
    <property type="match status" value="1"/>
</dbReference>
<dbReference type="InterPro" id="IPR051044">
    <property type="entry name" value="MAG_DAG_Lipase"/>
</dbReference>
<dbReference type="PANTHER" id="PTHR11614">
    <property type="entry name" value="PHOSPHOLIPASE-RELATED"/>
    <property type="match status" value="1"/>
</dbReference>
<organism evidence="2 3">
    <name type="scientific">Peribacillus asahii</name>
    <dbReference type="NCBI Taxonomy" id="228899"/>
    <lineage>
        <taxon>Bacteria</taxon>
        <taxon>Bacillati</taxon>
        <taxon>Bacillota</taxon>
        <taxon>Bacilli</taxon>
        <taxon>Bacillales</taxon>
        <taxon>Bacillaceae</taxon>
        <taxon>Peribacillus</taxon>
    </lineage>
</organism>
<keyword evidence="3" id="KW-1185">Reference proteome</keyword>
<dbReference type="AlphaFoldDB" id="A0A398B9P5"/>
<evidence type="ECO:0000313" key="2">
    <source>
        <dbReference type="EMBL" id="RID86547.1"/>
    </source>
</evidence>
<dbReference type="GO" id="GO:0016787">
    <property type="term" value="F:hydrolase activity"/>
    <property type="evidence" value="ECO:0007669"/>
    <property type="project" value="UniProtKB-KW"/>
</dbReference>
<reference evidence="2 3" key="1">
    <citation type="submission" date="2018-08" db="EMBL/GenBank/DDBJ databases">
        <title>Bacillus jemisoniae sp. nov., Bacillus chryseoplanitiae sp. nov., Bacillus resnikiae sp. nov., and Bacillus frankliniae sp. nov., isolated from Viking spacecraft and associated surfaces.</title>
        <authorList>
            <person name="Seuylemezian A."/>
            <person name="Vaishampayan P."/>
        </authorList>
    </citation>
    <scope>NUCLEOTIDE SEQUENCE [LARGE SCALE GENOMIC DNA]</scope>
    <source>
        <strain evidence="2 3">MA001</strain>
    </source>
</reference>
<dbReference type="InterPro" id="IPR022742">
    <property type="entry name" value="Hydrolase_4"/>
</dbReference>
<dbReference type="Pfam" id="PF12146">
    <property type="entry name" value="Hydrolase_4"/>
    <property type="match status" value="1"/>
</dbReference>
<keyword evidence="2" id="KW-0378">Hydrolase</keyword>
<evidence type="ECO:0000259" key="1">
    <source>
        <dbReference type="Pfam" id="PF12146"/>
    </source>
</evidence>
<comment type="caution">
    <text evidence="2">The sequence shown here is derived from an EMBL/GenBank/DDBJ whole genome shotgun (WGS) entry which is preliminary data.</text>
</comment>
<dbReference type="InterPro" id="IPR029058">
    <property type="entry name" value="AB_hydrolase_fold"/>
</dbReference>